<dbReference type="OrthoDB" id="57532at2"/>
<dbReference type="InterPro" id="IPR013780">
    <property type="entry name" value="Glyco_hydro_b"/>
</dbReference>
<name>A0A4Q0PH92_9FLAO</name>
<evidence type="ECO:0000256" key="4">
    <source>
        <dbReference type="ARBA" id="ARBA00022837"/>
    </source>
</evidence>
<dbReference type="InterPro" id="IPR014718">
    <property type="entry name" value="GH-type_carb-bd"/>
</dbReference>
<sequence length="623" mass="69500">MKTKILIVFVLFTSFLLQAKGEYSVPNVSSGSAIFPVVITSPNSRLQLKFTRHPDGEITYSFTANSKRMITNSKVGLTGIGKPVPTSKSTRSIRSIWKPVWGKRATVPENYNELTLDLKTYKIIVRAYDDGVAFKYDFPKEEAVDDLTQFNFSGNYTAWYYNGENANIGPEQLSDCSDNRLPVMTIKVDDTNYMAIHEANLSWGEPLVLGSKKNVNLFTIASKPNNAWKVIMYGNKPGELVDSHIIELLNPLPSKDLDFSWVKPGVAVWDWRIAGAQVDGFKYDMSLPSWKRMVDFAFENNIRYLALDADWYGPEFGKDSDPLKGGKVSQVHEIIAYGKTKNVGIWLYLNDVGGRKFPIDLTLKQYGDWGTAGIKYGFMSGSPAEKNERTRMITELCAKNHLLCDFHDGPVHPYGQMRTFPNAVTREYCQAQLDGSTVLEPKTFVTSVFVNMLAGPLDMNNGLADLKQTGRIHSPAYSTNTTLAGEAARTLITFSGVTVIPDIPESYKKHPEILKFIASQNMPWLESKTLMGEIGEYIVMARQASDKTWLIGAATNENSRELDIPLTFLNTGTYKALIIQDGDTADYRTQNESYKTSHRAVNSTDTLHVKIAPGGGACILLKQ</sequence>
<proteinExistence type="predicted"/>
<dbReference type="InterPro" id="IPR019563">
    <property type="entry name" value="GH97_catalytic"/>
</dbReference>
<dbReference type="EMBL" id="QOVK01000001">
    <property type="protein sequence ID" value="RXG26285.1"/>
    <property type="molecule type" value="Genomic_DNA"/>
</dbReference>
<dbReference type="PANTHER" id="PTHR35803">
    <property type="entry name" value="GLUCAN 1,4-ALPHA-GLUCOSIDASE SUSB-RELATED"/>
    <property type="match status" value="1"/>
</dbReference>
<reference evidence="9 10" key="1">
    <citation type="submission" date="2018-07" db="EMBL/GenBank/DDBJ databases">
        <title>Leeuwenhoekiella genomics.</title>
        <authorList>
            <person name="Tahon G."/>
            <person name="Willems A."/>
        </authorList>
    </citation>
    <scope>NUCLEOTIDE SEQUENCE [LARGE SCALE GENOMIC DNA]</scope>
    <source>
        <strain evidence="9 10">LMG 29608</strain>
    </source>
</reference>
<accession>A0A4Q0PH92</accession>
<dbReference type="Pfam" id="PF14509">
    <property type="entry name" value="GH97_C"/>
    <property type="match status" value="1"/>
</dbReference>
<evidence type="ECO:0000256" key="2">
    <source>
        <dbReference type="ARBA" id="ARBA00011245"/>
    </source>
</evidence>
<dbReference type="GO" id="GO:0016798">
    <property type="term" value="F:hydrolase activity, acting on glycosyl bonds"/>
    <property type="evidence" value="ECO:0007669"/>
    <property type="project" value="UniProtKB-KW"/>
</dbReference>
<organism evidence="9 10">
    <name type="scientific">Leeuwenhoekiella polynyae</name>
    <dbReference type="NCBI Taxonomy" id="1550906"/>
    <lineage>
        <taxon>Bacteria</taxon>
        <taxon>Pseudomonadati</taxon>
        <taxon>Bacteroidota</taxon>
        <taxon>Flavobacteriia</taxon>
        <taxon>Flavobacteriales</taxon>
        <taxon>Flavobacteriaceae</taxon>
        <taxon>Leeuwenhoekiella</taxon>
    </lineage>
</organism>
<evidence type="ECO:0000259" key="8">
    <source>
        <dbReference type="Pfam" id="PF14509"/>
    </source>
</evidence>
<keyword evidence="3" id="KW-0378">Hydrolase</keyword>
<comment type="caution">
    <text evidence="9">The sequence shown here is derived from an EMBL/GenBank/DDBJ whole genome shotgun (WGS) entry which is preliminary data.</text>
</comment>
<comment type="cofactor">
    <cofactor evidence="1">
        <name>Ca(2+)</name>
        <dbReference type="ChEBI" id="CHEBI:29108"/>
    </cofactor>
</comment>
<comment type="subunit">
    <text evidence="2">Monomer.</text>
</comment>
<keyword evidence="5" id="KW-0326">Glycosidase</keyword>
<feature type="domain" description="Glycosyl-hydrolase 97 N-terminal" evidence="7">
    <location>
        <begin position="39"/>
        <end position="250"/>
    </location>
</feature>
<evidence type="ECO:0000256" key="5">
    <source>
        <dbReference type="ARBA" id="ARBA00023295"/>
    </source>
</evidence>
<dbReference type="Gene3D" id="3.20.20.70">
    <property type="entry name" value="Aldolase class I"/>
    <property type="match status" value="1"/>
</dbReference>
<dbReference type="GO" id="GO:0030246">
    <property type="term" value="F:carbohydrate binding"/>
    <property type="evidence" value="ECO:0007669"/>
    <property type="project" value="InterPro"/>
</dbReference>
<dbReference type="SUPFAM" id="SSF51445">
    <property type="entry name" value="(Trans)glycosidases"/>
    <property type="match status" value="1"/>
</dbReference>
<dbReference type="InterPro" id="IPR052720">
    <property type="entry name" value="Glycosyl_hydrolase_97"/>
</dbReference>
<evidence type="ECO:0000313" key="10">
    <source>
        <dbReference type="Proteomes" id="UP000289859"/>
    </source>
</evidence>
<dbReference type="Pfam" id="PF10566">
    <property type="entry name" value="Glyco_hydro_97"/>
    <property type="match status" value="1"/>
</dbReference>
<feature type="domain" description="Glycosyl-hydrolase 97 catalytic" evidence="6">
    <location>
        <begin position="279"/>
        <end position="427"/>
    </location>
</feature>
<dbReference type="InterPro" id="IPR017853">
    <property type="entry name" value="GH"/>
</dbReference>
<dbReference type="Proteomes" id="UP000289859">
    <property type="component" value="Unassembled WGS sequence"/>
</dbReference>
<dbReference type="Pfam" id="PF14508">
    <property type="entry name" value="GH97_N"/>
    <property type="match status" value="1"/>
</dbReference>
<dbReference type="InterPro" id="IPR029483">
    <property type="entry name" value="GH97_C"/>
</dbReference>
<keyword evidence="10" id="KW-1185">Reference proteome</keyword>
<dbReference type="AlphaFoldDB" id="A0A4Q0PH92"/>
<dbReference type="Gene3D" id="2.70.98.10">
    <property type="match status" value="1"/>
</dbReference>
<protein>
    <submittedName>
        <fullName evidence="9">Alpha-glucosidase</fullName>
    </submittedName>
</protein>
<dbReference type="InterPro" id="IPR029486">
    <property type="entry name" value="GH97_N"/>
</dbReference>
<evidence type="ECO:0000259" key="6">
    <source>
        <dbReference type="Pfam" id="PF10566"/>
    </source>
</evidence>
<dbReference type="Gene3D" id="2.60.40.1180">
    <property type="entry name" value="Golgi alpha-mannosidase II"/>
    <property type="match status" value="1"/>
</dbReference>
<feature type="domain" description="Glycosyl-hydrolase 97 C-terminal oligomerisation" evidence="8">
    <location>
        <begin position="524"/>
        <end position="621"/>
    </location>
</feature>
<dbReference type="InterPro" id="IPR013785">
    <property type="entry name" value="Aldolase_TIM"/>
</dbReference>
<evidence type="ECO:0000313" key="9">
    <source>
        <dbReference type="EMBL" id="RXG26285.1"/>
    </source>
</evidence>
<dbReference type="RefSeq" id="WP_128763964.1">
    <property type="nucleotide sequence ID" value="NZ_JBHUOO010000004.1"/>
</dbReference>
<evidence type="ECO:0000256" key="1">
    <source>
        <dbReference type="ARBA" id="ARBA00001913"/>
    </source>
</evidence>
<gene>
    <name evidence="9" type="ORF">DSM02_279</name>
</gene>
<evidence type="ECO:0000256" key="3">
    <source>
        <dbReference type="ARBA" id="ARBA00022801"/>
    </source>
</evidence>
<evidence type="ECO:0000259" key="7">
    <source>
        <dbReference type="Pfam" id="PF14508"/>
    </source>
</evidence>
<keyword evidence="4" id="KW-0106">Calcium</keyword>